<evidence type="ECO:0000313" key="3">
    <source>
        <dbReference type="Proteomes" id="UP000030355"/>
    </source>
</evidence>
<protein>
    <submittedName>
        <fullName evidence="2">Uncharacterized protein</fullName>
    </submittedName>
</protein>
<accession>A0A0A2AAY3</accession>
<keyword evidence="1" id="KW-0812">Transmembrane</keyword>
<gene>
    <name evidence="2" type="ORF">EU95_0151</name>
</gene>
<comment type="caution">
    <text evidence="2">The sequence shown here is derived from an EMBL/GenBank/DDBJ whole genome shotgun (WGS) entry which is preliminary data.</text>
</comment>
<reference evidence="3" key="1">
    <citation type="journal article" date="2014" name="Sci. Data">
        <title>Genomes of diverse isolates of the marine cyanobacterium Prochlorococcus.</title>
        <authorList>
            <person name="Biller S."/>
            <person name="Berube P."/>
            <person name="Thompson J."/>
            <person name="Kelly L."/>
            <person name="Roggensack S."/>
            <person name="Awad L."/>
            <person name="Roache-Johnson K."/>
            <person name="Ding H."/>
            <person name="Giovannoni S.J."/>
            <person name="Moore L.R."/>
            <person name="Chisholm S.W."/>
        </authorList>
    </citation>
    <scope>NUCLEOTIDE SEQUENCE [LARGE SCALE GENOMIC DNA]</scope>
    <source>
        <strain evidence="3">MIT 9201</strain>
    </source>
</reference>
<evidence type="ECO:0000313" key="2">
    <source>
        <dbReference type="EMBL" id="KGF97684.1"/>
    </source>
</evidence>
<feature type="transmembrane region" description="Helical" evidence="1">
    <location>
        <begin position="18"/>
        <end position="42"/>
    </location>
</feature>
<proteinExistence type="predicted"/>
<dbReference type="Proteomes" id="UP000030355">
    <property type="component" value="Unassembled WGS sequence"/>
</dbReference>
<dbReference type="EMBL" id="JNAL01000005">
    <property type="protein sequence ID" value="KGF97684.1"/>
    <property type="molecule type" value="Genomic_DNA"/>
</dbReference>
<sequence length="75" mass="8840">MTVFGKARTINNEIKNCFIFLLIYLSYYLTILSNKILISLFLNCSTKFKLLEYQIVDLLGQYLIKMLSKNIFLSF</sequence>
<dbReference type="AlphaFoldDB" id="A0A0A2AAY3"/>
<keyword evidence="1" id="KW-0472">Membrane</keyword>
<evidence type="ECO:0000256" key="1">
    <source>
        <dbReference type="SAM" id="Phobius"/>
    </source>
</evidence>
<keyword evidence="1" id="KW-1133">Transmembrane helix</keyword>
<organism evidence="2 3">
    <name type="scientific">Prochlorococcus marinus str. MIT 9201</name>
    <dbReference type="NCBI Taxonomy" id="93057"/>
    <lineage>
        <taxon>Bacteria</taxon>
        <taxon>Bacillati</taxon>
        <taxon>Cyanobacteriota</taxon>
        <taxon>Cyanophyceae</taxon>
        <taxon>Synechococcales</taxon>
        <taxon>Prochlorococcaceae</taxon>
        <taxon>Prochlorococcus</taxon>
    </lineage>
</organism>
<name>A0A0A2AAY3_PROMR</name>